<dbReference type="InterPro" id="IPR007492">
    <property type="entry name" value="LytTR_DNA-bd_dom"/>
</dbReference>
<dbReference type="PROSITE" id="PS50110">
    <property type="entry name" value="RESPONSE_REGULATORY"/>
    <property type="match status" value="1"/>
</dbReference>
<dbReference type="AlphaFoldDB" id="A0A2Z4LTB9"/>
<dbReference type="Pfam" id="PF00072">
    <property type="entry name" value="Response_reg"/>
    <property type="match status" value="1"/>
</dbReference>
<dbReference type="Pfam" id="PF04397">
    <property type="entry name" value="LytTR"/>
    <property type="match status" value="1"/>
</dbReference>
<dbReference type="KEGG" id="spon:HME9304_02021"/>
<dbReference type="SMART" id="SM00850">
    <property type="entry name" value="LytTR"/>
    <property type="match status" value="1"/>
</dbReference>
<feature type="domain" description="Response regulatory" evidence="2">
    <location>
        <begin position="15"/>
        <end position="128"/>
    </location>
</feature>
<gene>
    <name evidence="3" type="ORF">HME9304_02021</name>
</gene>
<evidence type="ECO:0000256" key="1">
    <source>
        <dbReference type="PROSITE-ProRule" id="PRU00169"/>
    </source>
</evidence>
<protein>
    <recommendedName>
        <fullName evidence="2">Response regulatory domain-containing protein</fullName>
    </recommendedName>
</protein>
<evidence type="ECO:0000313" key="4">
    <source>
        <dbReference type="Proteomes" id="UP000248536"/>
    </source>
</evidence>
<keyword evidence="1" id="KW-0597">Phosphoprotein</keyword>
<keyword evidence="4" id="KW-1185">Reference proteome</keyword>
<dbReference type="GO" id="GO:0000156">
    <property type="term" value="F:phosphorelay response regulator activity"/>
    <property type="evidence" value="ECO:0007669"/>
    <property type="project" value="InterPro"/>
</dbReference>
<organism evidence="3 4">
    <name type="scientific">Flagellimonas maritima</name>
    <dbReference type="NCBI Taxonomy" id="1383885"/>
    <lineage>
        <taxon>Bacteria</taxon>
        <taxon>Pseudomonadati</taxon>
        <taxon>Bacteroidota</taxon>
        <taxon>Flavobacteriia</taxon>
        <taxon>Flavobacteriales</taxon>
        <taxon>Flavobacteriaceae</taxon>
        <taxon>Flagellimonas</taxon>
    </lineage>
</organism>
<sequence length="269" mass="31424">MCDFTFNRYGIMRIEVLLIEDEISAQRHMTNLLNNQEYAIKVVACLSTVKDAVHWLKNNILPELIFMDIQLSDGISFDILNHIEITCPIIYTTAYDQYAIRAFKTTGIEYLLKPITQEDLTAAMEKFFLMKADHQTDWMLKNLDALVHYQKKKQVDYKQRFLLKSGNSLIPTATNKIAYFFREEIVFCKTFDNEVYPVDGSLNNLQSQLDPLRFVRLNRRVLAQVDAIHQLRNFKPGQFMVTLKPGYDETIQISQERSSWLKSFLDSNV</sequence>
<dbReference type="EMBL" id="CP030104">
    <property type="protein sequence ID" value="AWX45013.1"/>
    <property type="molecule type" value="Genomic_DNA"/>
</dbReference>
<dbReference type="InterPro" id="IPR011006">
    <property type="entry name" value="CheY-like_superfamily"/>
</dbReference>
<feature type="modified residue" description="4-aspartylphosphate" evidence="1">
    <location>
        <position position="68"/>
    </location>
</feature>
<evidence type="ECO:0000259" key="2">
    <source>
        <dbReference type="PROSITE" id="PS50110"/>
    </source>
</evidence>
<dbReference type="Gene3D" id="2.40.50.1020">
    <property type="entry name" value="LytTr DNA-binding domain"/>
    <property type="match status" value="1"/>
</dbReference>
<dbReference type="Gene3D" id="3.40.50.2300">
    <property type="match status" value="1"/>
</dbReference>
<dbReference type="SUPFAM" id="SSF52172">
    <property type="entry name" value="CheY-like"/>
    <property type="match status" value="1"/>
</dbReference>
<dbReference type="PANTHER" id="PTHR37299">
    <property type="entry name" value="TRANSCRIPTIONAL REGULATOR-RELATED"/>
    <property type="match status" value="1"/>
</dbReference>
<dbReference type="InterPro" id="IPR046947">
    <property type="entry name" value="LytR-like"/>
</dbReference>
<accession>A0A2Z4LTB9</accession>
<dbReference type="GO" id="GO:0003677">
    <property type="term" value="F:DNA binding"/>
    <property type="evidence" value="ECO:0007669"/>
    <property type="project" value="InterPro"/>
</dbReference>
<evidence type="ECO:0000313" key="3">
    <source>
        <dbReference type="EMBL" id="AWX45013.1"/>
    </source>
</evidence>
<dbReference type="InterPro" id="IPR001789">
    <property type="entry name" value="Sig_transdc_resp-reg_receiver"/>
</dbReference>
<dbReference type="PANTHER" id="PTHR37299:SF1">
    <property type="entry name" value="STAGE 0 SPORULATION PROTEIN A HOMOLOG"/>
    <property type="match status" value="1"/>
</dbReference>
<dbReference type="SMART" id="SM00448">
    <property type="entry name" value="REC"/>
    <property type="match status" value="1"/>
</dbReference>
<proteinExistence type="predicted"/>
<dbReference type="Proteomes" id="UP000248536">
    <property type="component" value="Chromosome"/>
</dbReference>
<name>A0A2Z4LTB9_9FLAO</name>
<reference evidence="3 4" key="1">
    <citation type="submission" date="2018-06" db="EMBL/GenBank/DDBJ databases">
        <title>Spongiibacterium sp. HME9304 Genome sequencing and assembly.</title>
        <authorList>
            <person name="Kang H."/>
            <person name="Kim H."/>
            <person name="Joh K."/>
        </authorList>
    </citation>
    <scope>NUCLEOTIDE SEQUENCE [LARGE SCALE GENOMIC DNA]</scope>
    <source>
        <strain evidence="3 4">HME9304</strain>
    </source>
</reference>